<gene>
    <name evidence="1" type="ORF">BPAE_0216g00150</name>
</gene>
<dbReference type="Proteomes" id="UP000297910">
    <property type="component" value="Unassembled WGS sequence"/>
</dbReference>
<keyword evidence="2" id="KW-1185">Reference proteome</keyword>
<organism evidence="1 2">
    <name type="scientific">Botrytis paeoniae</name>
    <dbReference type="NCBI Taxonomy" id="278948"/>
    <lineage>
        <taxon>Eukaryota</taxon>
        <taxon>Fungi</taxon>
        <taxon>Dikarya</taxon>
        <taxon>Ascomycota</taxon>
        <taxon>Pezizomycotina</taxon>
        <taxon>Leotiomycetes</taxon>
        <taxon>Helotiales</taxon>
        <taxon>Sclerotiniaceae</taxon>
        <taxon>Botrytis</taxon>
    </lineage>
</organism>
<evidence type="ECO:0000313" key="1">
    <source>
        <dbReference type="EMBL" id="TGO21503.1"/>
    </source>
</evidence>
<accession>A0A4Z1FFU6</accession>
<evidence type="ECO:0000313" key="2">
    <source>
        <dbReference type="Proteomes" id="UP000297910"/>
    </source>
</evidence>
<reference evidence="1 2" key="1">
    <citation type="submission" date="2017-12" db="EMBL/GenBank/DDBJ databases">
        <title>Comparative genomics of Botrytis spp.</title>
        <authorList>
            <person name="Valero-Jimenez C.A."/>
            <person name="Tapia P."/>
            <person name="Veloso J."/>
            <person name="Silva-Moreno E."/>
            <person name="Staats M."/>
            <person name="Valdes J.H."/>
            <person name="Van Kan J.A.L."/>
        </authorList>
    </citation>
    <scope>NUCLEOTIDE SEQUENCE [LARGE SCALE GENOMIC DNA]</scope>
    <source>
        <strain evidence="1 2">Bp0003</strain>
    </source>
</reference>
<protein>
    <submittedName>
        <fullName evidence="1">Uncharacterized protein</fullName>
    </submittedName>
</protein>
<sequence length="67" mass="7102">MNVFNGPGIGVDEQTFKAPGMAALDDSGLAGTFSHATKANEIVLCILNIPRNNHICLVSRIAMCIET</sequence>
<dbReference type="EMBL" id="PQXI01000215">
    <property type="protein sequence ID" value="TGO21503.1"/>
    <property type="molecule type" value="Genomic_DNA"/>
</dbReference>
<name>A0A4Z1FFU6_9HELO</name>
<proteinExistence type="predicted"/>
<comment type="caution">
    <text evidence="1">The sequence shown here is derived from an EMBL/GenBank/DDBJ whole genome shotgun (WGS) entry which is preliminary data.</text>
</comment>
<dbReference type="AlphaFoldDB" id="A0A4Z1FFU6"/>